<dbReference type="Gene3D" id="1.10.3730.20">
    <property type="match status" value="1"/>
</dbReference>
<dbReference type="InterPro" id="IPR000620">
    <property type="entry name" value="EamA_dom"/>
</dbReference>
<dbReference type="Pfam" id="PF00892">
    <property type="entry name" value="EamA"/>
    <property type="match status" value="1"/>
</dbReference>
<accession>A0A859QVZ9</accession>
<organism evidence="1 2">
    <name type="scientific">Sinorhizobium mexicanum</name>
    <dbReference type="NCBI Taxonomy" id="375549"/>
    <lineage>
        <taxon>Bacteria</taxon>
        <taxon>Pseudomonadati</taxon>
        <taxon>Pseudomonadota</taxon>
        <taxon>Alphaproteobacteria</taxon>
        <taxon>Hyphomicrobiales</taxon>
        <taxon>Rhizobiaceae</taxon>
        <taxon>Sinorhizobium/Ensifer group</taxon>
        <taxon>Sinorhizobium</taxon>
    </lineage>
</organism>
<keyword evidence="2" id="KW-1185">Reference proteome</keyword>
<proteinExistence type="predicted"/>
<dbReference type="AlphaFoldDB" id="A0A859QVZ9"/>
<gene>
    <name evidence="1" type="ORF">FKV68_16715</name>
</gene>
<reference evidence="1 2" key="1">
    <citation type="submission" date="2019-06" db="EMBL/GenBank/DDBJ databases">
        <title>Complete genome sequence of Ensifer mexicanus ITTG R7 isolated from nodules of Acacia angustissima (Mill.) Kuntze.</title>
        <authorList>
            <person name="Rincon-Rosales R."/>
            <person name="Rogel M.A."/>
            <person name="Guerrero G."/>
            <person name="Rincon-Molina C.I."/>
            <person name="Lopez-Lopez A."/>
            <person name="Martinez-Romero E."/>
        </authorList>
    </citation>
    <scope>NUCLEOTIDE SEQUENCE [LARGE SCALE GENOMIC DNA]</scope>
    <source>
        <strain evidence="1 2">ITTG R7</strain>
    </source>
</reference>
<dbReference type="KEGG" id="emx:FKV68_16715"/>
<dbReference type="GO" id="GO:0016020">
    <property type="term" value="C:membrane"/>
    <property type="evidence" value="ECO:0007669"/>
    <property type="project" value="InterPro"/>
</dbReference>
<dbReference type="InterPro" id="IPR037185">
    <property type="entry name" value="EmrE-like"/>
</dbReference>
<dbReference type="SUPFAM" id="SSF103481">
    <property type="entry name" value="Multidrug resistance efflux transporter EmrE"/>
    <property type="match status" value="2"/>
</dbReference>
<dbReference type="EMBL" id="CP041238">
    <property type="protein sequence ID" value="QLL62971.1"/>
    <property type="molecule type" value="Genomic_DNA"/>
</dbReference>
<sequence>MLGGFLALLAAITFALNNAAFRRGAVTGTVAQGMAISLALGVGIFLIATMLSGAWQSAATFPPQSLAMLCAAGILHFAWGRYCNFRATKAMGANLVGPPQQMSIVVTLVLAILILDENLTPLRLFGILLVVIGPALSLRPIKKMPVLSPRVLAFKPNYVEGYTFALLSALGYGTSPILVRISLQDADFASSIAAGLIAHIAAAVVMTVPLLSRGMRRCILSMDGPSRTWFSVSGVLVGLSQMTGYLALAIAPVSVVTPIQRLSLVFRVFANSLLNRDHEVIGGRVWAATAVGLLGAAALSVSTDFVLALVPLPEIVEAAARWQWP</sequence>
<evidence type="ECO:0000313" key="2">
    <source>
        <dbReference type="Proteomes" id="UP000510721"/>
    </source>
</evidence>
<dbReference type="RefSeq" id="WP_180938884.1">
    <property type="nucleotide sequence ID" value="NZ_CP041238.1"/>
</dbReference>
<evidence type="ECO:0000313" key="1">
    <source>
        <dbReference type="EMBL" id="QLL62971.1"/>
    </source>
</evidence>
<protein>
    <submittedName>
        <fullName evidence="1">DMT family transporter</fullName>
    </submittedName>
</protein>
<dbReference type="Proteomes" id="UP000510721">
    <property type="component" value="Chromosome"/>
</dbReference>
<name>A0A859QVZ9_9HYPH</name>